<sequence>MAFLKNLILKVQSMNIFMVILSPDEIFSFQIVYA</sequence>
<accession>A0A1M7Z2F1</accession>
<reference evidence="2" key="1">
    <citation type="submission" date="2016-12" db="EMBL/GenBank/DDBJ databases">
        <authorList>
            <person name="Rodrigo-Torres L."/>
            <person name="Arahal R.D."/>
            <person name="Lucena T."/>
        </authorList>
    </citation>
    <scope>NUCLEOTIDE SEQUENCE [LARGE SCALE GENOMIC DNA]</scope>
</reference>
<evidence type="ECO:0000313" key="2">
    <source>
        <dbReference type="Proteomes" id="UP000184600"/>
    </source>
</evidence>
<name>A0A1M7Z2F1_9VIBR</name>
<evidence type="ECO:0000313" key="1">
    <source>
        <dbReference type="EMBL" id="SHO58975.1"/>
    </source>
</evidence>
<proteinExistence type="predicted"/>
<gene>
    <name evidence="1" type="ORF">VQ7734_04750</name>
</gene>
<dbReference type="AlphaFoldDB" id="A0A1M7Z2F1"/>
<dbReference type="Proteomes" id="UP000184600">
    <property type="component" value="Unassembled WGS sequence"/>
</dbReference>
<protein>
    <submittedName>
        <fullName evidence="1">Uncharacterized protein</fullName>
    </submittedName>
</protein>
<dbReference type="EMBL" id="FRFG01000087">
    <property type="protein sequence ID" value="SHO58975.1"/>
    <property type="molecule type" value="Genomic_DNA"/>
</dbReference>
<keyword evidence="2" id="KW-1185">Reference proteome</keyword>
<organism evidence="1 2">
    <name type="scientific">Vibrio quintilis</name>
    <dbReference type="NCBI Taxonomy" id="1117707"/>
    <lineage>
        <taxon>Bacteria</taxon>
        <taxon>Pseudomonadati</taxon>
        <taxon>Pseudomonadota</taxon>
        <taxon>Gammaproteobacteria</taxon>
        <taxon>Vibrionales</taxon>
        <taxon>Vibrionaceae</taxon>
        <taxon>Vibrio</taxon>
    </lineage>
</organism>